<evidence type="ECO:0000313" key="2">
    <source>
        <dbReference type="Proteomes" id="UP000555103"/>
    </source>
</evidence>
<sequence length="421" mass="49413">MDRRHFIKKATATALTGIASIDLINSQSLTDHSFDKKEYSSVSPRAITMWDFSWLERRWPGAGYEDWDKALDELADRGYNAVRIDVYPHLIAKNPTKRWMLNEVWNQQVWGSPDLNEVQVQPYLNQFLEKCGERDIKVGISSWYRQDTDNTVMSITSPEIMADCWIKTLQSIEADGLLDTVMFVDLCNEWPGNLWAPYFSSQYPHVVWGQWYKDESLKWMKTALKIMRGKYPEMPFLFSFDHGDVEKYNEIDTSFLDLYEHHIWMVYQNGSEFYKAVDYKDGQFSPQAYKNVVARAEKLYKEKPEYWQQLLVDKIELMGKVAKQNKRLVVTTECWGIVDYKDWPLLSWDWVKELCALGTITAANTGAWIGIATSNFCGPQFVGMWRDIEWHRNLTKIIRSSKLDKTITEDNEIVHKLLRRI</sequence>
<dbReference type="AlphaFoldDB" id="A0A840CP89"/>
<dbReference type="Gene3D" id="3.20.20.80">
    <property type="entry name" value="Glycosidases"/>
    <property type="match status" value="1"/>
</dbReference>
<organism evidence="1 2">
    <name type="scientific">Dysgonomonas hofstadii</name>
    <dbReference type="NCBI Taxonomy" id="637886"/>
    <lineage>
        <taxon>Bacteria</taxon>
        <taxon>Pseudomonadati</taxon>
        <taxon>Bacteroidota</taxon>
        <taxon>Bacteroidia</taxon>
        <taxon>Bacteroidales</taxon>
        <taxon>Dysgonomonadaceae</taxon>
        <taxon>Dysgonomonas</taxon>
    </lineage>
</organism>
<proteinExistence type="predicted"/>
<keyword evidence="2" id="KW-1185">Reference proteome</keyword>
<dbReference type="InterPro" id="IPR024778">
    <property type="entry name" value="Put_cellulase"/>
</dbReference>
<reference evidence="1 2" key="1">
    <citation type="submission" date="2020-08" db="EMBL/GenBank/DDBJ databases">
        <title>Genomic Encyclopedia of Type Strains, Phase IV (KMG-IV): sequencing the most valuable type-strain genomes for metagenomic binning, comparative biology and taxonomic classification.</title>
        <authorList>
            <person name="Goeker M."/>
        </authorList>
    </citation>
    <scope>NUCLEOTIDE SEQUENCE [LARGE SCALE GENOMIC DNA]</scope>
    <source>
        <strain evidence="1 2">DSM 104969</strain>
    </source>
</reference>
<dbReference type="Proteomes" id="UP000555103">
    <property type="component" value="Unassembled WGS sequence"/>
</dbReference>
<name>A0A840CP89_9BACT</name>
<evidence type="ECO:0008006" key="3">
    <source>
        <dbReference type="Google" id="ProtNLM"/>
    </source>
</evidence>
<comment type="caution">
    <text evidence="1">The sequence shown here is derived from an EMBL/GenBank/DDBJ whole genome shotgun (WGS) entry which is preliminary data.</text>
</comment>
<gene>
    <name evidence="1" type="ORF">GGR21_000277</name>
</gene>
<dbReference type="InterPro" id="IPR017853">
    <property type="entry name" value="GH"/>
</dbReference>
<protein>
    <recommendedName>
        <fullName evidence="3">Cellulase</fullName>
    </recommendedName>
</protein>
<dbReference type="SUPFAM" id="SSF51445">
    <property type="entry name" value="(Trans)glycosidases"/>
    <property type="match status" value="1"/>
</dbReference>
<accession>A0A840CP89</accession>
<evidence type="ECO:0000313" key="1">
    <source>
        <dbReference type="EMBL" id="MBB4034392.1"/>
    </source>
</evidence>
<dbReference type="RefSeq" id="WP_183305333.1">
    <property type="nucleotide sequence ID" value="NZ_JACIEP010000001.1"/>
</dbReference>
<dbReference type="EMBL" id="JACIEP010000001">
    <property type="protein sequence ID" value="MBB4034392.1"/>
    <property type="molecule type" value="Genomic_DNA"/>
</dbReference>
<dbReference type="Pfam" id="PF12876">
    <property type="entry name" value="Cellulase-like"/>
    <property type="match status" value="1"/>
</dbReference>